<dbReference type="PROSITE" id="PS51318">
    <property type="entry name" value="TAT"/>
    <property type="match status" value="1"/>
</dbReference>
<protein>
    <recommendedName>
        <fullName evidence="5">Tat pathway signal sequence domain protein</fullName>
    </recommendedName>
</protein>
<feature type="chain" id="PRO_5046222503" description="Tat pathway signal sequence domain protein" evidence="2">
    <location>
        <begin position="34"/>
        <end position="269"/>
    </location>
</feature>
<keyword evidence="4" id="KW-1185">Reference proteome</keyword>
<feature type="signal peptide" evidence="2">
    <location>
        <begin position="1"/>
        <end position="33"/>
    </location>
</feature>
<feature type="region of interest" description="Disordered" evidence="1">
    <location>
        <begin position="250"/>
        <end position="269"/>
    </location>
</feature>
<dbReference type="EMBL" id="BAABDQ010000023">
    <property type="protein sequence ID" value="GAA3587259.1"/>
    <property type="molecule type" value="Genomic_DNA"/>
</dbReference>
<gene>
    <name evidence="3" type="ORF">GCM10022419_081860</name>
</gene>
<keyword evidence="2" id="KW-0732">Signal</keyword>
<proteinExistence type="predicted"/>
<organism evidence="3 4">
    <name type="scientific">Nonomuraea rosea</name>
    <dbReference type="NCBI Taxonomy" id="638574"/>
    <lineage>
        <taxon>Bacteria</taxon>
        <taxon>Bacillati</taxon>
        <taxon>Actinomycetota</taxon>
        <taxon>Actinomycetes</taxon>
        <taxon>Streptosporangiales</taxon>
        <taxon>Streptosporangiaceae</taxon>
        <taxon>Nonomuraea</taxon>
    </lineage>
</organism>
<accession>A0ABP6YPW0</accession>
<reference evidence="4" key="1">
    <citation type="journal article" date="2019" name="Int. J. Syst. Evol. Microbiol.">
        <title>The Global Catalogue of Microorganisms (GCM) 10K type strain sequencing project: providing services to taxonomists for standard genome sequencing and annotation.</title>
        <authorList>
            <consortium name="The Broad Institute Genomics Platform"/>
            <consortium name="The Broad Institute Genome Sequencing Center for Infectious Disease"/>
            <person name="Wu L."/>
            <person name="Ma J."/>
        </authorList>
    </citation>
    <scope>NUCLEOTIDE SEQUENCE [LARGE SCALE GENOMIC DNA]</scope>
    <source>
        <strain evidence="4">JCM 17326</strain>
    </source>
</reference>
<name>A0ABP6YPW0_9ACTN</name>
<dbReference type="Proteomes" id="UP001500630">
    <property type="component" value="Unassembled WGS sequence"/>
</dbReference>
<evidence type="ECO:0000256" key="2">
    <source>
        <dbReference type="SAM" id="SignalP"/>
    </source>
</evidence>
<evidence type="ECO:0000313" key="4">
    <source>
        <dbReference type="Proteomes" id="UP001500630"/>
    </source>
</evidence>
<dbReference type="InterPro" id="IPR006311">
    <property type="entry name" value="TAT_signal"/>
</dbReference>
<sequence length="269" mass="29132">MEGHINRRRMLGVTAGAAAVALLGAANAPQSLAASVGADLPPVPGMLGDRRANELWYQFDKATWHEASQEFKDAWAAVKAYFGGGDAEMAMVLAWMEDMKSAAYPAGYIGLVTPIKEPLRVVSRVQIEVFNRVYGRNTSGLASAFADFGQGVLYDPRMPGVHSMNGSPAPAGYHIWHAILRAQTFLGIDAQKWCQIDPMVGLGWALQSIAKPSQTQVNPPLPRDVVRSQSRKWLSMSSARLDHAFLSQPYPEDIPGGSGTPMINSRAAR</sequence>
<evidence type="ECO:0000313" key="3">
    <source>
        <dbReference type="EMBL" id="GAA3587259.1"/>
    </source>
</evidence>
<evidence type="ECO:0000256" key="1">
    <source>
        <dbReference type="SAM" id="MobiDB-lite"/>
    </source>
</evidence>
<evidence type="ECO:0008006" key="5">
    <source>
        <dbReference type="Google" id="ProtNLM"/>
    </source>
</evidence>
<comment type="caution">
    <text evidence="3">The sequence shown here is derived from an EMBL/GenBank/DDBJ whole genome shotgun (WGS) entry which is preliminary data.</text>
</comment>
<dbReference type="RefSeq" id="WP_345570553.1">
    <property type="nucleotide sequence ID" value="NZ_BAABDQ010000023.1"/>
</dbReference>